<dbReference type="Proteomes" id="UP001081283">
    <property type="component" value="Unassembled WGS sequence"/>
</dbReference>
<dbReference type="CDD" id="cd00090">
    <property type="entry name" value="HTH_ARSR"/>
    <property type="match status" value="1"/>
</dbReference>
<organism evidence="3 4">
    <name type="scientific">Hoeflea ulvae</name>
    <dbReference type="NCBI Taxonomy" id="2983764"/>
    <lineage>
        <taxon>Bacteria</taxon>
        <taxon>Pseudomonadati</taxon>
        <taxon>Pseudomonadota</taxon>
        <taxon>Alphaproteobacteria</taxon>
        <taxon>Hyphomicrobiales</taxon>
        <taxon>Rhizobiaceae</taxon>
        <taxon>Hoeflea</taxon>
    </lineage>
</organism>
<dbReference type="Pfam" id="PF12840">
    <property type="entry name" value="HTH_20"/>
    <property type="match status" value="1"/>
</dbReference>
<keyword evidence="4" id="KW-1185">Reference proteome</keyword>
<accession>A0ABT3YIH0</accession>
<dbReference type="Gene3D" id="1.10.10.10">
    <property type="entry name" value="Winged helix-like DNA-binding domain superfamily/Winged helix DNA-binding domain"/>
    <property type="match status" value="1"/>
</dbReference>
<evidence type="ECO:0000256" key="1">
    <source>
        <dbReference type="SAM" id="MobiDB-lite"/>
    </source>
</evidence>
<dbReference type="InterPro" id="IPR011991">
    <property type="entry name" value="ArsR-like_HTH"/>
</dbReference>
<comment type="caution">
    <text evidence="3">The sequence shown here is derived from an EMBL/GenBank/DDBJ whole genome shotgun (WGS) entry which is preliminary data.</text>
</comment>
<dbReference type="NCBIfam" id="NF033788">
    <property type="entry name" value="HTH_metalloreg"/>
    <property type="match status" value="1"/>
</dbReference>
<feature type="domain" description="HTH arsR-type" evidence="2">
    <location>
        <begin position="7"/>
        <end position="102"/>
    </location>
</feature>
<evidence type="ECO:0000313" key="3">
    <source>
        <dbReference type="EMBL" id="MCY0095676.1"/>
    </source>
</evidence>
<name>A0ABT3YIH0_9HYPH</name>
<gene>
    <name evidence="3" type="ORF">OEG82_16860</name>
</gene>
<dbReference type="PANTHER" id="PTHR38600:SF2">
    <property type="entry name" value="SLL0088 PROTEIN"/>
    <property type="match status" value="1"/>
</dbReference>
<dbReference type="PANTHER" id="PTHR38600">
    <property type="entry name" value="TRANSCRIPTIONAL REGULATORY PROTEIN"/>
    <property type="match status" value="1"/>
</dbReference>
<dbReference type="InterPro" id="IPR036390">
    <property type="entry name" value="WH_DNA-bd_sf"/>
</dbReference>
<sequence length="142" mass="15011">MSSSLLSQQGQATDLAMTFSALGDPRRIAIVERLYGDGALSVSVLCEGMDISRQAVSKHLKTLADAQLVSSEKSGRETLYSLEKRKLVQANAFLAQVGEKWDGALDRLKLHLAAPGDADPAPSDIAEAGSDAGRTVRPSGKT</sequence>
<dbReference type="EMBL" id="JAOVZQ010000001">
    <property type="protein sequence ID" value="MCY0095676.1"/>
    <property type="molecule type" value="Genomic_DNA"/>
</dbReference>
<dbReference type="InterPro" id="IPR036388">
    <property type="entry name" value="WH-like_DNA-bd_sf"/>
</dbReference>
<dbReference type="RefSeq" id="WP_267613555.1">
    <property type="nucleotide sequence ID" value="NZ_JAOVZQ010000001.1"/>
</dbReference>
<protein>
    <submittedName>
        <fullName evidence="3">Metalloregulator ArsR/SmtB family transcription factor</fullName>
    </submittedName>
</protein>
<dbReference type="PRINTS" id="PR00778">
    <property type="entry name" value="HTHARSR"/>
</dbReference>
<evidence type="ECO:0000313" key="4">
    <source>
        <dbReference type="Proteomes" id="UP001081283"/>
    </source>
</evidence>
<feature type="region of interest" description="Disordered" evidence="1">
    <location>
        <begin position="114"/>
        <end position="142"/>
    </location>
</feature>
<feature type="compositionally biased region" description="Low complexity" evidence="1">
    <location>
        <begin position="114"/>
        <end position="126"/>
    </location>
</feature>
<proteinExistence type="predicted"/>
<dbReference type="SMART" id="SM00418">
    <property type="entry name" value="HTH_ARSR"/>
    <property type="match status" value="1"/>
</dbReference>
<dbReference type="PROSITE" id="PS50987">
    <property type="entry name" value="HTH_ARSR_2"/>
    <property type="match status" value="1"/>
</dbReference>
<reference evidence="3" key="1">
    <citation type="submission" date="2022-10" db="EMBL/GenBank/DDBJ databases">
        <title>Hoeflea sp. J2-29, isolated from marine algae.</title>
        <authorList>
            <person name="Kristyanto S."/>
            <person name="Kim J.M."/>
            <person name="Jeon C.O."/>
        </authorList>
    </citation>
    <scope>NUCLEOTIDE SEQUENCE</scope>
    <source>
        <strain evidence="3">J2-29</strain>
    </source>
</reference>
<dbReference type="SUPFAM" id="SSF46785">
    <property type="entry name" value="Winged helix' DNA-binding domain"/>
    <property type="match status" value="1"/>
</dbReference>
<evidence type="ECO:0000259" key="2">
    <source>
        <dbReference type="PROSITE" id="PS50987"/>
    </source>
</evidence>
<dbReference type="InterPro" id="IPR001845">
    <property type="entry name" value="HTH_ArsR_DNA-bd_dom"/>
</dbReference>